<dbReference type="EMBL" id="JBHSBB010000016">
    <property type="protein sequence ID" value="MFC4034681.1"/>
    <property type="molecule type" value="Genomic_DNA"/>
</dbReference>
<reference evidence="2" key="1">
    <citation type="journal article" date="2019" name="Int. J. Syst. Evol. Microbiol.">
        <title>The Global Catalogue of Microorganisms (GCM) 10K type strain sequencing project: providing services to taxonomists for standard genome sequencing and annotation.</title>
        <authorList>
            <consortium name="The Broad Institute Genomics Platform"/>
            <consortium name="The Broad Institute Genome Sequencing Center for Infectious Disease"/>
            <person name="Wu L."/>
            <person name="Ma J."/>
        </authorList>
    </citation>
    <scope>NUCLEOTIDE SEQUENCE [LARGE SCALE GENOMIC DNA]</scope>
    <source>
        <strain evidence="2">CGMCC 4.7237</strain>
    </source>
</reference>
<protein>
    <recommendedName>
        <fullName evidence="3">Secreted protein</fullName>
    </recommendedName>
</protein>
<dbReference type="Proteomes" id="UP001595765">
    <property type="component" value="Unassembled WGS sequence"/>
</dbReference>
<comment type="caution">
    <text evidence="1">The sequence shown here is derived from an EMBL/GenBank/DDBJ whole genome shotgun (WGS) entry which is preliminary data.</text>
</comment>
<dbReference type="RefSeq" id="WP_386433313.1">
    <property type="nucleotide sequence ID" value="NZ_JBHSBB010000016.1"/>
</dbReference>
<organism evidence="1 2">
    <name type="scientific">Streptomyces polygonati</name>
    <dbReference type="NCBI Taxonomy" id="1617087"/>
    <lineage>
        <taxon>Bacteria</taxon>
        <taxon>Bacillati</taxon>
        <taxon>Actinomycetota</taxon>
        <taxon>Actinomycetes</taxon>
        <taxon>Kitasatosporales</taxon>
        <taxon>Streptomycetaceae</taxon>
        <taxon>Streptomyces</taxon>
    </lineage>
</organism>
<gene>
    <name evidence="1" type="ORF">ACFO3J_24880</name>
</gene>
<proteinExistence type="predicted"/>
<evidence type="ECO:0000313" key="1">
    <source>
        <dbReference type="EMBL" id="MFC4034681.1"/>
    </source>
</evidence>
<accession>A0ABV8HXV0</accession>
<evidence type="ECO:0008006" key="3">
    <source>
        <dbReference type="Google" id="ProtNLM"/>
    </source>
</evidence>
<evidence type="ECO:0000313" key="2">
    <source>
        <dbReference type="Proteomes" id="UP001595765"/>
    </source>
</evidence>
<name>A0ABV8HXV0_9ACTN</name>
<sequence>MRRSAPTVLLSVIGTVLVLGSIALLRARPADLPAVLNALGVLIRALSPLP</sequence>
<keyword evidence="2" id="KW-1185">Reference proteome</keyword>